<evidence type="ECO:0000256" key="3">
    <source>
        <dbReference type="ARBA" id="ARBA00012219"/>
    </source>
</evidence>
<dbReference type="PANTHER" id="PTHR21299">
    <property type="entry name" value="CYTIDYLATE KINASE/PANTOATE-BETA-ALANINE LIGASE"/>
    <property type="match status" value="1"/>
</dbReference>
<dbReference type="NCBIfam" id="TIGR00018">
    <property type="entry name" value="panC"/>
    <property type="match status" value="1"/>
</dbReference>
<sequence length="290" mass="31988">MNREEYMQTVHDLASLRAALRAWRQQDQRIALVPTMGSLHAGHYALVRRAQQCAPRVVASVFVNPTQFGPNEDYTRYPRTLAQDQAGLAALGCDLLFAPTVEVMYPCGSEDALRIHVPGIAEVLEGVHRPGHFDGVATVVAKLFAMMQPDYAVFGEKDWQQLQVVRRLRRDLGMALEIIAQPTVREADGLALSSRNQYLDAAQRARAPLIHATLLWMRSAAQQGHNHAVIEHAAARRLQRAGFAPDYCVIRVADTLRPASGDAPFAQLIALIAARLGSTRLIDNLPFVAS</sequence>
<name>T0Y523_9ZZZZ</name>
<dbReference type="Gene3D" id="3.40.50.620">
    <property type="entry name" value="HUPs"/>
    <property type="match status" value="1"/>
</dbReference>
<gene>
    <name evidence="10" type="ORF">B2A_15412</name>
</gene>
<keyword evidence="4 10" id="KW-0436">Ligase</keyword>
<reference evidence="10" key="2">
    <citation type="journal article" date="2014" name="ISME J.">
        <title>Microbial stratification in low pH oxic and suboxic macroscopic growths along an acid mine drainage.</title>
        <authorList>
            <person name="Mendez-Garcia C."/>
            <person name="Mesa V."/>
            <person name="Sprenger R.R."/>
            <person name="Richter M."/>
            <person name="Diez M.S."/>
            <person name="Solano J."/>
            <person name="Bargiela R."/>
            <person name="Golyshina O.V."/>
            <person name="Manteca A."/>
            <person name="Ramos J.L."/>
            <person name="Gallego J.R."/>
            <person name="Llorente I."/>
            <person name="Martins Dos Santos V.A."/>
            <person name="Jensen O.N."/>
            <person name="Pelaez A.I."/>
            <person name="Sanchez J."/>
            <person name="Ferrer M."/>
        </authorList>
    </citation>
    <scope>NUCLEOTIDE SEQUENCE</scope>
</reference>
<dbReference type="EC" id="6.3.2.1" evidence="3"/>
<accession>T0Y523</accession>
<dbReference type="GO" id="GO:0015940">
    <property type="term" value="P:pantothenate biosynthetic process"/>
    <property type="evidence" value="ECO:0007669"/>
    <property type="project" value="UniProtKB-UniPathway"/>
</dbReference>
<dbReference type="PANTHER" id="PTHR21299:SF1">
    <property type="entry name" value="PANTOATE--BETA-ALANINE LIGASE"/>
    <property type="match status" value="1"/>
</dbReference>
<dbReference type="CDD" id="cd00560">
    <property type="entry name" value="PanC"/>
    <property type="match status" value="1"/>
</dbReference>
<dbReference type="HAMAP" id="MF_00158">
    <property type="entry name" value="PanC"/>
    <property type="match status" value="1"/>
</dbReference>
<dbReference type="Gene3D" id="3.30.1300.10">
    <property type="entry name" value="Pantoate-beta-alanine ligase, C-terminal domain"/>
    <property type="match status" value="1"/>
</dbReference>
<evidence type="ECO:0000256" key="4">
    <source>
        <dbReference type="ARBA" id="ARBA00022598"/>
    </source>
</evidence>
<proteinExistence type="inferred from homology"/>
<keyword evidence="5" id="KW-0566">Pantothenate biosynthesis</keyword>
<comment type="caution">
    <text evidence="10">The sequence shown here is derived from an EMBL/GenBank/DDBJ whole genome shotgun (WGS) entry which is preliminary data.</text>
</comment>
<evidence type="ECO:0000256" key="7">
    <source>
        <dbReference type="ARBA" id="ARBA00022840"/>
    </source>
</evidence>
<evidence type="ECO:0000256" key="9">
    <source>
        <dbReference type="ARBA" id="ARBA00048258"/>
    </source>
</evidence>
<dbReference type="FunFam" id="3.40.50.620:FF:000013">
    <property type="entry name" value="Pantothenate synthetase"/>
    <property type="match status" value="1"/>
</dbReference>
<dbReference type="GO" id="GO:0005829">
    <property type="term" value="C:cytosol"/>
    <property type="evidence" value="ECO:0007669"/>
    <property type="project" value="TreeGrafter"/>
</dbReference>
<dbReference type="UniPathway" id="UPA00028">
    <property type="reaction ID" value="UER00005"/>
</dbReference>
<evidence type="ECO:0000256" key="6">
    <source>
        <dbReference type="ARBA" id="ARBA00022741"/>
    </source>
</evidence>
<evidence type="ECO:0000256" key="5">
    <source>
        <dbReference type="ARBA" id="ARBA00022655"/>
    </source>
</evidence>
<protein>
    <recommendedName>
        <fullName evidence="3">pantoate--beta-alanine ligase (AMP-forming)</fullName>
        <ecNumber evidence="3">6.3.2.1</ecNumber>
    </recommendedName>
    <alternativeName>
        <fullName evidence="8">Pantoate-activating enzyme</fullName>
    </alternativeName>
</protein>
<dbReference type="SUPFAM" id="SSF52374">
    <property type="entry name" value="Nucleotidylyl transferase"/>
    <property type="match status" value="1"/>
</dbReference>
<dbReference type="InterPro" id="IPR042176">
    <property type="entry name" value="Pantoate_ligase_C"/>
</dbReference>
<keyword evidence="6" id="KW-0547">Nucleotide-binding</keyword>
<dbReference type="EMBL" id="AUZZ01011221">
    <property type="protein sequence ID" value="EQD27012.1"/>
    <property type="molecule type" value="Genomic_DNA"/>
</dbReference>
<dbReference type="GO" id="GO:0004592">
    <property type="term" value="F:pantoate-beta-alanine ligase activity"/>
    <property type="evidence" value="ECO:0007669"/>
    <property type="project" value="UniProtKB-EC"/>
</dbReference>
<evidence type="ECO:0000313" key="10">
    <source>
        <dbReference type="EMBL" id="EQD27012.1"/>
    </source>
</evidence>
<reference evidence="10" key="1">
    <citation type="submission" date="2013-08" db="EMBL/GenBank/DDBJ databases">
        <authorList>
            <person name="Mendez C."/>
            <person name="Richter M."/>
            <person name="Ferrer M."/>
            <person name="Sanchez J."/>
        </authorList>
    </citation>
    <scope>NUCLEOTIDE SEQUENCE</scope>
</reference>
<dbReference type="Pfam" id="PF02569">
    <property type="entry name" value="Pantoate_ligase"/>
    <property type="match status" value="1"/>
</dbReference>
<comment type="catalytic activity">
    <reaction evidence="9">
        <text>(R)-pantoate + beta-alanine + ATP = (R)-pantothenate + AMP + diphosphate + H(+)</text>
        <dbReference type="Rhea" id="RHEA:10912"/>
        <dbReference type="ChEBI" id="CHEBI:15378"/>
        <dbReference type="ChEBI" id="CHEBI:15980"/>
        <dbReference type="ChEBI" id="CHEBI:29032"/>
        <dbReference type="ChEBI" id="CHEBI:30616"/>
        <dbReference type="ChEBI" id="CHEBI:33019"/>
        <dbReference type="ChEBI" id="CHEBI:57966"/>
        <dbReference type="ChEBI" id="CHEBI:456215"/>
        <dbReference type="EC" id="6.3.2.1"/>
    </reaction>
</comment>
<evidence type="ECO:0000256" key="2">
    <source>
        <dbReference type="ARBA" id="ARBA00009256"/>
    </source>
</evidence>
<dbReference type="GO" id="GO:0005524">
    <property type="term" value="F:ATP binding"/>
    <property type="evidence" value="ECO:0007669"/>
    <property type="project" value="UniProtKB-KW"/>
</dbReference>
<dbReference type="InterPro" id="IPR014729">
    <property type="entry name" value="Rossmann-like_a/b/a_fold"/>
</dbReference>
<dbReference type="AlphaFoldDB" id="T0Y523"/>
<comment type="similarity">
    <text evidence="2">Belongs to the pantothenate synthetase family.</text>
</comment>
<evidence type="ECO:0000256" key="8">
    <source>
        <dbReference type="ARBA" id="ARBA00032806"/>
    </source>
</evidence>
<organism evidence="10">
    <name type="scientific">mine drainage metagenome</name>
    <dbReference type="NCBI Taxonomy" id="410659"/>
    <lineage>
        <taxon>unclassified sequences</taxon>
        <taxon>metagenomes</taxon>
        <taxon>ecological metagenomes</taxon>
    </lineage>
</organism>
<keyword evidence="7" id="KW-0067">ATP-binding</keyword>
<dbReference type="InterPro" id="IPR003721">
    <property type="entry name" value="Pantoate_ligase"/>
</dbReference>
<evidence type="ECO:0000256" key="1">
    <source>
        <dbReference type="ARBA" id="ARBA00004990"/>
    </source>
</evidence>
<comment type="pathway">
    <text evidence="1">Cofactor biosynthesis; (R)-pantothenate biosynthesis; (R)-pantothenate from (R)-pantoate and beta-alanine: step 1/1.</text>
</comment>